<dbReference type="Proteomes" id="UP000267614">
    <property type="component" value="Chromosome"/>
</dbReference>
<comment type="similarity">
    <text evidence="9">Belongs to the GSP H family.</text>
</comment>
<evidence type="ECO:0000256" key="3">
    <source>
        <dbReference type="ARBA" id="ARBA00022475"/>
    </source>
</evidence>
<dbReference type="SUPFAM" id="SSF54523">
    <property type="entry name" value="Pili subunits"/>
    <property type="match status" value="1"/>
</dbReference>
<keyword evidence="5" id="KW-0997">Cell inner membrane</keyword>
<comment type="subcellular location">
    <subcellularLocation>
        <location evidence="1">Cell inner membrane</location>
        <topology evidence="1">Single-pass membrane protein</topology>
    </subcellularLocation>
</comment>
<dbReference type="Pfam" id="PF07963">
    <property type="entry name" value="N_methyl"/>
    <property type="match status" value="1"/>
</dbReference>
<evidence type="ECO:0000256" key="5">
    <source>
        <dbReference type="ARBA" id="ARBA00022519"/>
    </source>
</evidence>
<evidence type="ECO:0000313" key="13">
    <source>
        <dbReference type="EMBL" id="AYV38598.1"/>
    </source>
</evidence>
<protein>
    <recommendedName>
        <fullName evidence="2">Type II secretion system protein H</fullName>
    </recommendedName>
    <alternativeName>
        <fullName evidence="10">General secretion pathway protein H</fullName>
    </alternativeName>
</protein>
<dbReference type="Gene3D" id="3.30.700.10">
    <property type="entry name" value="Glycoprotein, Type 4 Pilin"/>
    <property type="match status" value="1"/>
</dbReference>
<organism evidence="13 14">
    <name type="scientific">Aeromonas veronii</name>
    <dbReference type="NCBI Taxonomy" id="654"/>
    <lineage>
        <taxon>Bacteria</taxon>
        <taxon>Pseudomonadati</taxon>
        <taxon>Pseudomonadota</taxon>
        <taxon>Gammaproteobacteria</taxon>
        <taxon>Aeromonadales</taxon>
        <taxon>Aeromonadaceae</taxon>
        <taxon>Aeromonas</taxon>
    </lineage>
</organism>
<keyword evidence="4" id="KW-0488">Methylation</keyword>
<evidence type="ECO:0000313" key="14">
    <source>
        <dbReference type="Proteomes" id="UP000267614"/>
    </source>
</evidence>
<evidence type="ECO:0000256" key="10">
    <source>
        <dbReference type="ARBA" id="ARBA00030775"/>
    </source>
</evidence>
<feature type="domain" description="General secretion pathway GspH" evidence="12">
    <location>
        <begin position="46"/>
        <end position="163"/>
    </location>
</feature>
<accession>A0AAN1QI01</accession>
<gene>
    <name evidence="13" type="ORF">EFI48_18245</name>
</gene>
<keyword evidence="6 11" id="KW-0812">Transmembrane</keyword>
<evidence type="ECO:0000256" key="1">
    <source>
        <dbReference type="ARBA" id="ARBA00004377"/>
    </source>
</evidence>
<dbReference type="InterPro" id="IPR012902">
    <property type="entry name" value="N_methyl_site"/>
</dbReference>
<evidence type="ECO:0000256" key="8">
    <source>
        <dbReference type="ARBA" id="ARBA00023136"/>
    </source>
</evidence>
<dbReference type="InterPro" id="IPR045584">
    <property type="entry name" value="Pilin-like"/>
</dbReference>
<evidence type="ECO:0000256" key="11">
    <source>
        <dbReference type="SAM" id="Phobius"/>
    </source>
</evidence>
<feature type="transmembrane region" description="Helical" evidence="11">
    <location>
        <begin position="12"/>
        <end position="34"/>
    </location>
</feature>
<dbReference type="EMBL" id="CP033604">
    <property type="protein sequence ID" value="AYV38598.1"/>
    <property type="molecule type" value="Genomic_DNA"/>
</dbReference>
<evidence type="ECO:0000256" key="2">
    <source>
        <dbReference type="ARBA" id="ARBA00021549"/>
    </source>
</evidence>
<sequence length="180" mass="19134">MECAEGRSAGFTVIELMIAVALVALLLTVAIPSYQSLRQEQMVKAATQAVYTDIMLLKSEAIKRNRTLQFIIFNSGTSNWCYRISIDGDSSCASCSDTCSSLEGRKGADASEFPGIILTGSYAESASNTRPITFSPRRGTLPSGNITVISSNASMKVITSNLGRVRTCAVSSVIGEVACN</sequence>
<dbReference type="RefSeq" id="WP_123173787.1">
    <property type="nucleotide sequence ID" value="NZ_CP033604.1"/>
</dbReference>
<keyword evidence="8 11" id="KW-0472">Membrane</keyword>
<dbReference type="NCBIfam" id="TIGR02532">
    <property type="entry name" value="IV_pilin_GFxxxE"/>
    <property type="match status" value="1"/>
</dbReference>
<keyword evidence="7 11" id="KW-1133">Transmembrane helix</keyword>
<evidence type="ECO:0000256" key="6">
    <source>
        <dbReference type="ARBA" id="ARBA00022692"/>
    </source>
</evidence>
<reference evidence="13 14" key="1">
    <citation type="submission" date="2018-11" db="EMBL/GenBank/DDBJ databases">
        <title>Complete genome sequence of multidrug-resistant Aeromonas veronii strain MS-18-37.</title>
        <authorList>
            <person name="Abdelhamed H."/>
            <person name="Lawrence M."/>
            <person name="Waldbieser G."/>
        </authorList>
    </citation>
    <scope>NUCLEOTIDE SEQUENCE [LARGE SCALE GENOMIC DNA]</scope>
    <source>
        <strain evidence="13 14">MS-18-37</strain>
    </source>
</reference>
<evidence type="ECO:0000256" key="9">
    <source>
        <dbReference type="ARBA" id="ARBA00025772"/>
    </source>
</evidence>
<dbReference type="GO" id="GO:0015627">
    <property type="term" value="C:type II protein secretion system complex"/>
    <property type="evidence" value="ECO:0007669"/>
    <property type="project" value="InterPro"/>
</dbReference>
<proteinExistence type="inferred from homology"/>
<dbReference type="GO" id="GO:0005886">
    <property type="term" value="C:plasma membrane"/>
    <property type="evidence" value="ECO:0007669"/>
    <property type="project" value="UniProtKB-SubCell"/>
</dbReference>
<dbReference type="GO" id="GO:0015628">
    <property type="term" value="P:protein secretion by the type II secretion system"/>
    <property type="evidence" value="ECO:0007669"/>
    <property type="project" value="InterPro"/>
</dbReference>
<dbReference type="Pfam" id="PF12019">
    <property type="entry name" value="GspH"/>
    <property type="match status" value="1"/>
</dbReference>
<keyword evidence="3" id="KW-1003">Cell membrane</keyword>
<evidence type="ECO:0000256" key="7">
    <source>
        <dbReference type="ARBA" id="ARBA00022989"/>
    </source>
</evidence>
<evidence type="ECO:0000259" key="12">
    <source>
        <dbReference type="Pfam" id="PF12019"/>
    </source>
</evidence>
<evidence type="ECO:0000256" key="4">
    <source>
        <dbReference type="ARBA" id="ARBA00022481"/>
    </source>
</evidence>
<name>A0AAN1QI01_AERVE</name>
<dbReference type="InterPro" id="IPR022346">
    <property type="entry name" value="T2SS_GspH"/>
</dbReference>
<dbReference type="AlphaFoldDB" id="A0AAN1QI01"/>